<keyword evidence="4" id="KW-0732">Signal</keyword>
<evidence type="ECO:0000256" key="3">
    <source>
        <dbReference type="ARBA" id="ARBA00022475"/>
    </source>
</evidence>
<name>A0A1V9X1L8_9ACAR</name>
<evidence type="ECO:0000256" key="14">
    <source>
        <dbReference type="SAM" id="MobiDB-lite"/>
    </source>
</evidence>
<keyword evidence="3" id="KW-1003">Cell membrane</keyword>
<evidence type="ECO:0000256" key="2">
    <source>
        <dbReference type="ARBA" id="ARBA00010522"/>
    </source>
</evidence>
<evidence type="ECO:0000256" key="4">
    <source>
        <dbReference type="ARBA" id="ARBA00022729"/>
    </source>
</evidence>
<evidence type="ECO:0000256" key="12">
    <source>
        <dbReference type="ARBA" id="ARBA00045788"/>
    </source>
</evidence>
<keyword evidence="7" id="KW-0325">Glycoprotein</keyword>
<comment type="function">
    <text evidence="12">Bifunctional regulator of neuronal activity in the mushroom body, and possibly other regions of the brain, that acts as a signaling molecule required for homeostatic regulation of sleep under normal conditions and after sleep deprivation. Reduces neuronal excitability by enhancing Sh/shaker K(+) channel activity; possibly by stabilizing Sh/shaker to increase protein levels, accelerating its activation kinetics, slowing C-type inactivation and enhancing recovery from inactivation. Specifically affects the A-type K(+) current. Antagonizes nicotinic acetylcholine receptors (nAChRs) to reduce synaptic transmission, possibly by preventing their localization to the cell surface. Required for regulation of neuromuscular excitability and plasticity at neuromuscular junctions.</text>
</comment>
<keyword evidence="5" id="KW-0090">Biological rhythms</keyword>
<evidence type="ECO:0000256" key="11">
    <source>
        <dbReference type="ARBA" id="ARBA00044561"/>
    </source>
</evidence>
<comment type="caution">
    <text evidence="15">The sequence shown here is derived from an EMBL/GenBank/DDBJ whole genome shotgun (WGS) entry which is preliminary data.</text>
</comment>
<evidence type="ECO:0000313" key="16">
    <source>
        <dbReference type="Proteomes" id="UP000192247"/>
    </source>
</evidence>
<evidence type="ECO:0000256" key="10">
    <source>
        <dbReference type="ARBA" id="ARBA00044524"/>
    </source>
</evidence>
<dbReference type="InParanoid" id="A0A1V9X1L8"/>
<dbReference type="GO" id="GO:0048511">
    <property type="term" value="P:rhythmic process"/>
    <property type="evidence" value="ECO:0007669"/>
    <property type="project" value="UniProtKB-KW"/>
</dbReference>
<dbReference type="GO" id="GO:0005886">
    <property type="term" value="C:plasma membrane"/>
    <property type="evidence" value="ECO:0007669"/>
    <property type="project" value="UniProtKB-SubCell"/>
</dbReference>
<keyword evidence="3" id="KW-0472">Membrane</keyword>
<evidence type="ECO:0000256" key="13">
    <source>
        <dbReference type="ARBA" id="ARBA00046769"/>
    </source>
</evidence>
<reference evidence="15 16" key="1">
    <citation type="journal article" date="2017" name="Gigascience">
        <title>Draft genome of the honey bee ectoparasitic mite, Tropilaelaps mercedesae, is shaped by the parasitic life history.</title>
        <authorList>
            <person name="Dong X."/>
            <person name="Armstrong S.D."/>
            <person name="Xia D."/>
            <person name="Makepeace B.L."/>
            <person name="Darby A.C."/>
            <person name="Kadowaki T."/>
        </authorList>
    </citation>
    <scope>NUCLEOTIDE SEQUENCE [LARGE SCALE GENOMIC DNA]</scope>
    <source>
        <strain evidence="15">Wuxi-XJTLU</strain>
    </source>
</reference>
<dbReference type="GO" id="GO:0045121">
    <property type="term" value="C:membrane raft"/>
    <property type="evidence" value="ECO:0007669"/>
    <property type="project" value="UniProtKB-SubCell"/>
</dbReference>
<dbReference type="EMBL" id="MNPL01029267">
    <property type="protein sequence ID" value="OQR67308.1"/>
    <property type="molecule type" value="Genomic_DNA"/>
</dbReference>
<evidence type="ECO:0000256" key="5">
    <source>
        <dbReference type="ARBA" id="ARBA00023108"/>
    </source>
</evidence>
<evidence type="ECO:0000313" key="15">
    <source>
        <dbReference type="EMBL" id="OQR67308.1"/>
    </source>
</evidence>
<sequence>MADAGVGGLGKRFRRANCSSSNNCFSAMYATQASCFLFRVLLIADKGILCYTCDSTQDPKCADPWNYTELYDIGIPIETCMGCCVKIVTYNTTSGSNDLGGRPQRQTNVRRTCTTTLQINLFLVDHVCMHESEGNGHMCFCESDMCNAALPSTTPPFLLGLSPDGAEGRRGSRLQRVLQTIVAGLLALIVHACFANHLLGLHRMNIITKHEKMTVGTDDNEVWQLQQPMLLPSMLHLHHKQQQFRNIGKGLRRDEDESSWRNLLSDEFRRGFRKAFRVSVDKASHRFKAEAEKERVFIRRNDEAEAFEDEKTELCLDRLGARPLRSYYHYYYAGCSTKLQHSLTVCCSNSSINEEIQERPLPVLQKIVVLPASTENDLKSASSAIKNSSSKNNNNNAKRTSELETASEFQKQLPQSCGNETSFTKATITRSISQRQRQGTEIAGKSCCCDLSWCSTIIRGVTNNKLLNAFRY</sequence>
<evidence type="ECO:0000256" key="9">
    <source>
        <dbReference type="ARBA" id="ARBA00044499"/>
    </source>
</evidence>
<keyword evidence="16" id="KW-1185">Reference proteome</keyword>
<dbReference type="GO" id="GO:0032222">
    <property type="term" value="P:regulation of synaptic transmission, cholinergic"/>
    <property type="evidence" value="ECO:0007669"/>
    <property type="project" value="InterPro"/>
</dbReference>
<gene>
    <name evidence="15" type="ORF">BIW11_02223</name>
</gene>
<feature type="region of interest" description="Disordered" evidence="14">
    <location>
        <begin position="380"/>
        <end position="405"/>
    </location>
</feature>
<comment type="similarity">
    <text evidence="2">Belongs to the quiver family.</text>
</comment>
<comment type="subcellular location">
    <subcellularLocation>
        <location evidence="1">Cell membrane</location>
        <topology evidence="1">Lipid-anchor</topology>
        <topology evidence="1">GPI-anchor</topology>
        <orientation evidence="1">Extracellular side</orientation>
    </subcellularLocation>
    <subcellularLocation>
        <location evidence="9">Membrane raft</location>
        <topology evidence="9">Lipid-anchor</topology>
        <topology evidence="9">GPI-anchor</topology>
        <orientation evidence="9">Extracellular side</orientation>
    </subcellularLocation>
</comment>
<dbReference type="AlphaFoldDB" id="A0A1V9X1L8"/>
<dbReference type="InterPro" id="IPR050975">
    <property type="entry name" value="Sleep_regulator"/>
</dbReference>
<evidence type="ECO:0000256" key="8">
    <source>
        <dbReference type="ARBA" id="ARBA00031037"/>
    </source>
</evidence>
<dbReference type="PANTHER" id="PTHR33562">
    <property type="entry name" value="ATILLA, ISOFORM B-RELATED-RELATED"/>
    <property type="match status" value="1"/>
</dbReference>
<protein>
    <recommendedName>
        <fullName evidence="10">UPAR/Ly6 domain-containing protein qvr</fullName>
    </recommendedName>
    <alternativeName>
        <fullName evidence="11">Protein quiver</fullName>
    </alternativeName>
    <alternativeName>
        <fullName evidence="8">Protein sleepless</fullName>
    </alternativeName>
</protein>
<evidence type="ECO:0000256" key="1">
    <source>
        <dbReference type="ARBA" id="ARBA00004471"/>
    </source>
</evidence>
<evidence type="ECO:0000256" key="7">
    <source>
        <dbReference type="ARBA" id="ARBA00023180"/>
    </source>
</evidence>
<dbReference type="InterPro" id="IPR031424">
    <property type="entry name" value="QVR-like"/>
</dbReference>
<dbReference type="CDD" id="cd23595">
    <property type="entry name" value="TFP_LU_ECD_Qvr"/>
    <property type="match status" value="1"/>
</dbReference>
<dbReference type="Proteomes" id="UP000192247">
    <property type="component" value="Unassembled WGS sequence"/>
</dbReference>
<accession>A0A1V9X1L8</accession>
<keyword evidence="6" id="KW-1015">Disulfide bond</keyword>
<dbReference type="STRING" id="418985.A0A1V9X1L8"/>
<dbReference type="GO" id="GO:0030431">
    <property type="term" value="P:sleep"/>
    <property type="evidence" value="ECO:0007669"/>
    <property type="project" value="InterPro"/>
</dbReference>
<dbReference type="PANTHER" id="PTHR33562:SF31">
    <property type="entry name" value="PROTEIN QUIVER"/>
    <property type="match status" value="1"/>
</dbReference>
<organism evidence="15 16">
    <name type="scientific">Tropilaelaps mercedesae</name>
    <dbReference type="NCBI Taxonomy" id="418985"/>
    <lineage>
        <taxon>Eukaryota</taxon>
        <taxon>Metazoa</taxon>
        <taxon>Ecdysozoa</taxon>
        <taxon>Arthropoda</taxon>
        <taxon>Chelicerata</taxon>
        <taxon>Arachnida</taxon>
        <taxon>Acari</taxon>
        <taxon>Parasitiformes</taxon>
        <taxon>Mesostigmata</taxon>
        <taxon>Gamasina</taxon>
        <taxon>Dermanyssoidea</taxon>
        <taxon>Laelapidae</taxon>
        <taxon>Tropilaelaps</taxon>
    </lineage>
</organism>
<evidence type="ECO:0000256" key="6">
    <source>
        <dbReference type="ARBA" id="ARBA00023157"/>
    </source>
</evidence>
<proteinExistence type="inferred from homology"/>
<dbReference type="OrthoDB" id="9991292at2759"/>
<dbReference type="Pfam" id="PF17064">
    <property type="entry name" value="QVR"/>
    <property type="match status" value="1"/>
</dbReference>
<feature type="compositionally biased region" description="Low complexity" evidence="14">
    <location>
        <begin position="380"/>
        <end position="398"/>
    </location>
</feature>
<comment type="subunit">
    <text evidence="13">Interacts (via loop 2 of the three-fingered Ly-6 domain) with Sh/shaker; this interaction may stabilize both components of the complex and may be required for targeting or retention of Sh/shaker to neural cell projections. Interacts (via loop 2 of the three-fingered Ly-6 domain) with nAChRalpha3 and potentially other nicotinic acetylcholine receptors; this interaction is required for antagonism of nicotinic acetylcholine receptors.</text>
</comment>